<dbReference type="InterPro" id="IPR042160">
    <property type="entry name" value="HD-Zip_IV"/>
</dbReference>
<evidence type="ECO:0000313" key="2">
    <source>
        <dbReference type="EMBL" id="KAF6147500.1"/>
    </source>
</evidence>
<name>A0A7J7LY80_9MAGN</name>
<keyword evidence="3" id="KW-1185">Reference proteome</keyword>
<evidence type="ECO:0000256" key="1">
    <source>
        <dbReference type="SAM" id="MobiDB-lite"/>
    </source>
</evidence>
<dbReference type="Proteomes" id="UP000541444">
    <property type="component" value="Unassembled WGS sequence"/>
</dbReference>
<feature type="compositionally biased region" description="Basic and acidic residues" evidence="1">
    <location>
        <begin position="46"/>
        <end position="63"/>
    </location>
</feature>
<protein>
    <submittedName>
        <fullName evidence="2">Uncharacterized protein</fullName>
    </submittedName>
</protein>
<dbReference type="PANTHER" id="PTHR45654:SF5">
    <property type="entry name" value="HOMEOBOX-LEUCINE ZIPPER PROTEIN ANTHOCYANINLESS 2-RELATED"/>
    <property type="match status" value="1"/>
</dbReference>
<proteinExistence type="predicted"/>
<comment type="caution">
    <text evidence="2">The sequence shown here is derived from an EMBL/GenBank/DDBJ whole genome shotgun (WGS) entry which is preliminary data.</text>
</comment>
<dbReference type="PANTHER" id="PTHR45654">
    <property type="entry name" value="HOMEOBOX-LEUCINE ZIPPER PROTEIN MERISTEM L1"/>
    <property type="match status" value="1"/>
</dbReference>
<gene>
    <name evidence="2" type="ORF">GIB67_021326</name>
</gene>
<organism evidence="2 3">
    <name type="scientific">Kingdonia uniflora</name>
    <dbReference type="NCBI Taxonomy" id="39325"/>
    <lineage>
        <taxon>Eukaryota</taxon>
        <taxon>Viridiplantae</taxon>
        <taxon>Streptophyta</taxon>
        <taxon>Embryophyta</taxon>
        <taxon>Tracheophyta</taxon>
        <taxon>Spermatophyta</taxon>
        <taxon>Magnoliopsida</taxon>
        <taxon>Ranunculales</taxon>
        <taxon>Circaeasteraceae</taxon>
        <taxon>Kingdonia</taxon>
    </lineage>
</organism>
<evidence type="ECO:0000313" key="3">
    <source>
        <dbReference type="Proteomes" id="UP000541444"/>
    </source>
</evidence>
<accession>A0A7J7LY80</accession>
<dbReference type="OrthoDB" id="5973733at2759"/>
<feature type="region of interest" description="Disordered" evidence="1">
    <location>
        <begin position="46"/>
        <end position="74"/>
    </location>
</feature>
<sequence length="130" mass="15474">MAAIKRLENELQGLEFLTCQIRFAFWQIKEKQRKVFSKNMSVGRVRDQQKQFEEELQREKQNQQDEEFTQLERHENSILRQENDKLRLRTCRIRDAMRTPICSNYGGPAMLGEISLEKQQLRVENVLSSG</sequence>
<dbReference type="EMBL" id="JACGCM010001902">
    <property type="protein sequence ID" value="KAF6147500.1"/>
    <property type="molecule type" value="Genomic_DNA"/>
</dbReference>
<dbReference type="AlphaFoldDB" id="A0A7J7LY80"/>
<reference evidence="2 3" key="1">
    <citation type="journal article" date="2020" name="IScience">
        <title>Genome Sequencing of the Endangered Kingdonia uniflora (Circaeasteraceae, Ranunculales) Reveals Potential Mechanisms of Evolutionary Specialization.</title>
        <authorList>
            <person name="Sun Y."/>
            <person name="Deng T."/>
            <person name="Zhang A."/>
            <person name="Moore M.J."/>
            <person name="Landis J.B."/>
            <person name="Lin N."/>
            <person name="Zhang H."/>
            <person name="Zhang X."/>
            <person name="Huang J."/>
            <person name="Zhang X."/>
            <person name="Sun H."/>
            <person name="Wang H."/>
        </authorList>
    </citation>
    <scope>NUCLEOTIDE SEQUENCE [LARGE SCALE GENOMIC DNA]</scope>
    <source>
        <strain evidence="2">TB1705</strain>
        <tissue evidence="2">Leaf</tissue>
    </source>
</reference>